<evidence type="ECO:0000259" key="3">
    <source>
        <dbReference type="Pfam" id="PF04195"/>
    </source>
</evidence>
<evidence type="ECO:0000256" key="2">
    <source>
        <dbReference type="SAM" id="MobiDB-lite"/>
    </source>
</evidence>
<feature type="compositionally biased region" description="Polar residues" evidence="2">
    <location>
        <begin position="285"/>
        <end position="299"/>
    </location>
</feature>
<protein>
    <recommendedName>
        <fullName evidence="3">Transposase (putative) gypsy type domain-containing protein</fullName>
    </recommendedName>
</protein>
<comment type="caution">
    <text evidence="4">The sequence shown here is derived from an EMBL/GenBank/DDBJ whole genome shotgun (WGS) entry which is preliminary data.</text>
</comment>
<dbReference type="InterPro" id="IPR007321">
    <property type="entry name" value="Transposase_28"/>
</dbReference>
<feature type="domain" description="Transposase (putative) gypsy type" evidence="3">
    <location>
        <begin position="84"/>
        <end position="145"/>
    </location>
</feature>
<evidence type="ECO:0000256" key="1">
    <source>
        <dbReference type="SAM" id="Coils"/>
    </source>
</evidence>
<feature type="region of interest" description="Disordered" evidence="2">
    <location>
        <begin position="285"/>
        <end position="350"/>
    </location>
</feature>
<accession>A0ABU6VLZ4</accession>
<reference evidence="4 5" key="1">
    <citation type="journal article" date="2023" name="Plants (Basel)">
        <title>Bridging the Gap: Combining Genomics and Transcriptomics Approaches to Understand Stylosanthes scabra, an Orphan Legume from the Brazilian Caatinga.</title>
        <authorList>
            <person name="Ferreira-Neto J.R.C."/>
            <person name="da Silva M.D."/>
            <person name="Binneck E."/>
            <person name="de Melo N.F."/>
            <person name="da Silva R.H."/>
            <person name="de Melo A.L.T.M."/>
            <person name="Pandolfi V."/>
            <person name="Bustamante F.O."/>
            <person name="Brasileiro-Vidal A.C."/>
            <person name="Benko-Iseppon A.M."/>
        </authorList>
    </citation>
    <scope>NUCLEOTIDE SEQUENCE [LARGE SCALE GENOMIC DNA]</scope>
    <source>
        <tissue evidence="4">Leaves</tissue>
    </source>
</reference>
<keyword evidence="5" id="KW-1185">Reference proteome</keyword>
<gene>
    <name evidence="4" type="ORF">PIB30_070667</name>
</gene>
<evidence type="ECO:0000313" key="5">
    <source>
        <dbReference type="Proteomes" id="UP001341840"/>
    </source>
</evidence>
<feature type="coiled-coil region" evidence="1">
    <location>
        <begin position="422"/>
        <end position="491"/>
    </location>
</feature>
<name>A0ABU6VLZ4_9FABA</name>
<dbReference type="Pfam" id="PF04195">
    <property type="entry name" value="Transposase_28"/>
    <property type="match status" value="1"/>
</dbReference>
<evidence type="ECO:0000313" key="4">
    <source>
        <dbReference type="EMBL" id="MED6174616.1"/>
    </source>
</evidence>
<dbReference type="Proteomes" id="UP001341840">
    <property type="component" value="Unassembled WGS sequence"/>
</dbReference>
<feature type="compositionally biased region" description="Polar residues" evidence="2">
    <location>
        <begin position="306"/>
        <end position="341"/>
    </location>
</feature>
<organism evidence="4 5">
    <name type="scientific">Stylosanthes scabra</name>
    <dbReference type="NCBI Taxonomy" id="79078"/>
    <lineage>
        <taxon>Eukaryota</taxon>
        <taxon>Viridiplantae</taxon>
        <taxon>Streptophyta</taxon>
        <taxon>Embryophyta</taxon>
        <taxon>Tracheophyta</taxon>
        <taxon>Spermatophyta</taxon>
        <taxon>Magnoliopsida</taxon>
        <taxon>eudicotyledons</taxon>
        <taxon>Gunneridae</taxon>
        <taxon>Pentapetalae</taxon>
        <taxon>rosids</taxon>
        <taxon>fabids</taxon>
        <taxon>Fabales</taxon>
        <taxon>Fabaceae</taxon>
        <taxon>Papilionoideae</taxon>
        <taxon>50 kb inversion clade</taxon>
        <taxon>dalbergioids sensu lato</taxon>
        <taxon>Dalbergieae</taxon>
        <taxon>Pterocarpus clade</taxon>
        <taxon>Stylosanthes</taxon>
    </lineage>
</organism>
<sequence>MARRVTHVLPQVVPECCEWVDFAVLGAKSVVDDEFIKYFCEHHRYRVSSVEGRKYQVVAPNPEDRGCYVDPEGDSCIFVYEPIFTKVGVRVPFTEFEIELLKGCEVAPSQIHPNCWGFIRAYEVVCREFEFSTSLEVFHHLFKLTKPFSKDKQQRLFFRANHGRKFFEMNEESVRDFKNMYFKVVSQPGTTPFWINGEGEYRFPLTWNEEWVNPRIERKELSEPELLFLDALSECWGKKDNHLPTRLLLTRSSTYIQNEILGIMSGKSNAYDRFKAHLLRKLKRPTNTVGSNSGASKSVSPEIVLPTSSGVPDSGSGKDTSATPSPSILSAQEVDNSSRDPTQTRKHKTFEAKYGPINSKEFDHVRFTQEYLVGGNNKIPMDGENFMKNLEFVTRSSIKAAAICQAAQNKLKGCVVVPEGEVELLRVRVRALETEKRVIEGEKFELSSKVTSLEARLALETQEVNASKESLKRLEKEKAKVEEKYRRLFAEFKLKIENQKKLEAELQAARTCATSFQMMP</sequence>
<dbReference type="EMBL" id="JASCZI010151835">
    <property type="protein sequence ID" value="MED6174616.1"/>
    <property type="molecule type" value="Genomic_DNA"/>
</dbReference>
<dbReference type="PANTHER" id="PTHR31099">
    <property type="entry name" value="OS06G0165300 PROTEIN"/>
    <property type="match status" value="1"/>
</dbReference>
<proteinExistence type="predicted"/>
<dbReference type="PANTHER" id="PTHR31099:SF49">
    <property type="entry name" value="MYOSIN HEAVY CHAIN-LIKE PROTEIN"/>
    <property type="match status" value="1"/>
</dbReference>
<keyword evidence="1" id="KW-0175">Coiled coil</keyword>